<evidence type="ECO:0000313" key="3">
    <source>
        <dbReference type="Proteomes" id="UP000029995"/>
    </source>
</evidence>
<protein>
    <recommendedName>
        <fullName evidence="4">Type II secretion system protein GspC N-terminal domain-containing protein</fullName>
    </recommendedName>
</protein>
<reference evidence="2 3" key="1">
    <citation type="submission" date="2014-01" db="EMBL/GenBank/DDBJ databases">
        <title>Genome sequence determination for a cystic fibrosis isolate, Inquilinus limosus.</title>
        <authorList>
            <person name="Pino M."/>
            <person name="Di Conza J."/>
            <person name="Gutkind G."/>
        </authorList>
    </citation>
    <scope>NUCLEOTIDE SEQUENCE [LARGE SCALE GENOMIC DNA]</scope>
    <source>
        <strain evidence="2 3">MP06</strain>
    </source>
</reference>
<organism evidence="2 3">
    <name type="scientific">Inquilinus limosus MP06</name>
    <dbReference type="NCBI Taxonomy" id="1398085"/>
    <lineage>
        <taxon>Bacteria</taxon>
        <taxon>Pseudomonadati</taxon>
        <taxon>Pseudomonadota</taxon>
        <taxon>Alphaproteobacteria</taxon>
        <taxon>Rhodospirillales</taxon>
        <taxon>Rhodospirillaceae</taxon>
        <taxon>Inquilinus</taxon>
    </lineage>
</organism>
<proteinExistence type="predicted"/>
<evidence type="ECO:0000256" key="1">
    <source>
        <dbReference type="SAM" id="MobiDB-lite"/>
    </source>
</evidence>
<feature type="non-terminal residue" evidence="2">
    <location>
        <position position="1"/>
    </location>
</feature>
<gene>
    <name evidence="2" type="ORF">P409_12155</name>
</gene>
<evidence type="ECO:0000313" key="2">
    <source>
        <dbReference type="EMBL" id="KGM34080.1"/>
    </source>
</evidence>
<name>A0A0A0D7L9_9PROT</name>
<sequence length="103" mass="10633">EPVAEAAPAPVPEAMPEPPPPVERTEFVLVGIVQRAEGPFVLLKPKAGGPVVTARQGDDAGGWHVDAITPTAVRLTSPAGDAKHVLFAPRPKAEEGSGLPSPY</sequence>
<evidence type="ECO:0008006" key="4">
    <source>
        <dbReference type="Google" id="ProtNLM"/>
    </source>
</evidence>
<comment type="caution">
    <text evidence="2">The sequence shown here is derived from an EMBL/GenBank/DDBJ whole genome shotgun (WGS) entry which is preliminary data.</text>
</comment>
<accession>A0A0A0D7L9</accession>
<dbReference type="EMBL" id="JANX01000121">
    <property type="protein sequence ID" value="KGM34080.1"/>
    <property type="molecule type" value="Genomic_DNA"/>
</dbReference>
<feature type="compositionally biased region" description="Pro residues" evidence="1">
    <location>
        <begin position="9"/>
        <end position="22"/>
    </location>
</feature>
<dbReference type="RefSeq" id="WP_034836287.1">
    <property type="nucleotide sequence ID" value="NZ_JANX01000121.1"/>
</dbReference>
<feature type="region of interest" description="Disordered" evidence="1">
    <location>
        <begin position="1"/>
        <end position="22"/>
    </location>
</feature>
<dbReference type="AlphaFoldDB" id="A0A0A0D7L9"/>
<dbReference type="Proteomes" id="UP000029995">
    <property type="component" value="Unassembled WGS sequence"/>
</dbReference>